<dbReference type="PANTHER" id="PTHR46599">
    <property type="entry name" value="PIGGYBAC TRANSPOSABLE ELEMENT-DERIVED PROTEIN 4"/>
    <property type="match status" value="1"/>
</dbReference>
<evidence type="ECO:0008006" key="6">
    <source>
        <dbReference type="Google" id="ProtNLM"/>
    </source>
</evidence>
<dbReference type="AlphaFoldDB" id="A0A921YV97"/>
<comment type="caution">
    <text evidence="4">The sequence shown here is derived from an EMBL/GenBank/DDBJ whole genome shotgun (WGS) entry which is preliminary data.</text>
</comment>
<feature type="domain" description="PiggyBac transposable element-derived protein 4 C-terminal zinc-finger" evidence="2">
    <location>
        <begin position="633"/>
        <end position="676"/>
    </location>
</feature>
<feature type="domain" description="PiggyBac transposable element-derived protein" evidence="3">
    <location>
        <begin position="195"/>
        <end position="565"/>
    </location>
</feature>
<evidence type="ECO:0000256" key="1">
    <source>
        <dbReference type="SAM" id="MobiDB-lite"/>
    </source>
</evidence>
<sequence length="678" mass="77232">MHLTGQPYVFMKIIVIVNIFIFRLQDSSGDIVIIELEDDYEMLLDELEVDPNAHAGIAHSAGMSPVRMRGSARGRGRGRGRGPGRRRGRSGRLGVGSRCRVDNQGLQWDVGCPLQEIWLSDDDVPPELRQMARDVIRRRMNVRVNEDEPGEVADGTDIPLQGEDLHFEWSPMETFRGEEEVFRPARTGAVESYATAYDAFRSYWDDRILQVIADETNRYANEINSASFHACWYPTNVDEVLCLFSFWMMLGIIRMPTIRSCFSTNKLLATSGFRRIMTQRRYEQLSRALHFVDGDPVVQAVDPTISDPTASFDRIHRLRPIVDHLNAKFQANYVPSKDICIDESLTLWTGRLNIKQYIRSKAAKFGIKTYELCESATGYLWSFIIYTGKQTSADIHQVPGSLASTAIVKKLIDPLLNKGHRLFMDNWFNSPLLARFLKRNGTDCVGTLRPNGKDVPYLVAEAPLMRGQLLARHSGDVCVMAWQDKRRVTTISTCHGTATGLSNIHTNPVRRIPFKPQVVLDYNRSMGGVDLKDQMLEPYLIERKRCVKWYMKMFKRLLNVSILNARILVESSQNSRVDHLSFRLQLVDAILSRHLSQVPVPRLPPVERAAKLPRVVVEHNHWPVYIPNPPDRQNNRQTRARCFVCSSHGIRGRSTPFMCESCNVPLCAANCFKVYHAS</sequence>
<evidence type="ECO:0000313" key="4">
    <source>
        <dbReference type="EMBL" id="KAG6446611.1"/>
    </source>
</evidence>
<dbReference type="InterPro" id="IPR029526">
    <property type="entry name" value="PGBD"/>
</dbReference>
<dbReference type="PANTHER" id="PTHR46599:SF3">
    <property type="entry name" value="PIGGYBAC TRANSPOSABLE ELEMENT-DERIVED PROTEIN 4"/>
    <property type="match status" value="1"/>
</dbReference>
<dbReference type="InterPro" id="IPR032718">
    <property type="entry name" value="PGBD4_Znf_C"/>
</dbReference>
<evidence type="ECO:0000313" key="5">
    <source>
        <dbReference type="Proteomes" id="UP000791440"/>
    </source>
</evidence>
<proteinExistence type="predicted"/>
<evidence type="ECO:0000259" key="3">
    <source>
        <dbReference type="Pfam" id="PF13843"/>
    </source>
</evidence>
<gene>
    <name evidence="4" type="ORF">O3G_MSEX004539</name>
</gene>
<reference evidence="4" key="1">
    <citation type="journal article" date="2016" name="Insect Biochem. Mol. Biol.">
        <title>Multifaceted biological insights from a draft genome sequence of the tobacco hornworm moth, Manduca sexta.</title>
        <authorList>
            <person name="Kanost M.R."/>
            <person name="Arrese E.L."/>
            <person name="Cao X."/>
            <person name="Chen Y.R."/>
            <person name="Chellapilla S."/>
            <person name="Goldsmith M.R."/>
            <person name="Grosse-Wilde E."/>
            <person name="Heckel D.G."/>
            <person name="Herndon N."/>
            <person name="Jiang H."/>
            <person name="Papanicolaou A."/>
            <person name="Qu J."/>
            <person name="Soulages J.L."/>
            <person name="Vogel H."/>
            <person name="Walters J."/>
            <person name="Waterhouse R.M."/>
            <person name="Ahn S.J."/>
            <person name="Almeida F.C."/>
            <person name="An C."/>
            <person name="Aqrawi P."/>
            <person name="Bretschneider A."/>
            <person name="Bryant W.B."/>
            <person name="Bucks S."/>
            <person name="Chao H."/>
            <person name="Chevignon G."/>
            <person name="Christen J.M."/>
            <person name="Clarke D.F."/>
            <person name="Dittmer N.T."/>
            <person name="Ferguson L.C.F."/>
            <person name="Garavelou S."/>
            <person name="Gordon K.H.J."/>
            <person name="Gunaratna R.T."/>
            <person name="Han Y."/>
            <person name="Hauser F."/>
            <person name="He Y."/>
            <person name="Heidel-Fischer H."/>
            <person name="Hirsh A."/>
            <person name="Hu Y."/>
            <person name="Jiang H."/>
            <person name="Kalra D."/>
            <person name="Klinner C."/>
            <person name="Konig C."/>
            <person name="Kovar C."/>
            <person name="Kroll A.R."/>
            <person name="Kuwar S.S."/>
            <person name="Lee S.L."/>
            <person name="Lehman R."/>
            <person name="Li K."/>
            <person name="Li Z."/>
            <person name="Liang H."/>
            <person name="Lovelace S."/>
            <person name="Lu Z."/>
            <person name="Mansfield J.H."/>
            <person name="McCulloch K.J."/>
            <person name="Mathew T."/>
            <person name="Morton B."/>
            <person name="Muzny D.M."/>
            <person name="Neunemann D."/>
            <person name="Ongeri F."/>
            <person name="Pauchet Y."/>
            <person name="Pu L.L."/>
            <person name="Pyrousis I."/>
            <person name="Rao X.J."/>
            <person name="Redding A."/>
            <person name="Roesel C."/>
            <person name="Sanchez-Gracia A."/>
            <person name="Schaack S."/>
            <person name="Shukla A."/>
            <person name="Tetreau G."/>
            <person name="Wang Y."/>
            <person name="Xiong G.H."/>
            <person name="Traut W."/>
            <person name="Walsh T.K."/>
            <person name="Worley K.C."/>
            <person name="Wu D."/>
            <person name="Wu W."/>
            <person name="Wu Y.Q."/>
            <person name="Zhang X."/>
            <person name="Zou Z."/>
            <person name="Zucker H."/>
            <person name="Briscoe A.D."/>
            <person name="Burmester T."/>
            <person name="Clem R.J."/>
            <person name="Feyereisen R."/>
            <person name="Grimmelikhuijzen C.J.P."/>
            <person name="Hamodrakas S.J."/>
            <person name="Hansson B.S."/>
            <person name="Huguet E."/>
            <person name="Jermiin L.S."/>
            <person name="Lan Q."/>
            <person name="Lehman H.K."/>
            <person name="Lorenzen M."/>
            <person name="Merzendorfer H."/>
            <person name="Michalopoulos I."/>
            <person name="Morton D.B."/>
            <person name="Muthukrishnan S."/>
            <person name="Oakeshott J.G."/>
            <person name="Palmer W."/>
            <person name="Park Y."/>
            <person name="Passarelli A.L."/>
            <person name="Rozas J."/>
            <person name="Schwartz L.M."/>
            <person name="Smith W."/>
            <person name="Southgate A."/>
            <person name="Vilcinskas A."/>
            <person name="Vogt R."/>
            <person name="Wang P."/>
            <person name="Werren J."/>
            <person name="Yu X.Q."/>
            <person name="Zhou J.J."/>
            <person name="Brown S.J."/>
            <person name="Scherer S.E."/>
            <person name="Richards S."/>
            <person name="Blissard G.W."/>
        </authorList>
    </citation>
    <scope>NUCLEOTIDE SEQUENCE</scope>
</reference>
<reference evidence="4" key="2">
    <citation type="submission" date="2020-12" db="EMBL/GenBank/DDBJ databases">
        <authorList>
            <person name="Kanost M."/>
        </authorList>
    </citation>
    <scope>NUCLEOTIDE SEQUENCE</scope>
</reference>
<protein>
    <recommendedName>
        <fullName evidence="6">PiggyBac transposable element-derived protein domain-containing protein</fullName>
    </recommendedName>
</protein>
<feature type="compositionally biased region" description="Basic residues" evidence="1">
    <location>
        <begin position="70"/>
        <end position="90"/>
    </location>
</feature>
<dbReference type="Proteomes" id="UP000791440">
    <property type="component" value="Unassembled WGS sequence"/>
</dbReference>
<organism evidence="4 5">
    <name type="scientific">Manduca sexta</name>
    <name type="common">Tobacco hawkmoth</name>
    <name type="synonym">Tobacco hornworm</name>
    <dbReference type="NCBI Taxonomy" id="7130"/>
    <lineage>
        <taxon>Eukaryota</taxon>
        <taxon>Metazoa</taxon>
        <taxon>Ecdysozoa</taxon>
        <taxon>Arthropoda</taxon>
        <taxon>Hexapoda</taxon>
        <taxon>Insecta</taxon>
        <taxon>Pterygota</taxon>
        <taxon>Neoptera</taxon>
        <taxon>Endopterygota</taxon>
        <taxon>Lepidoptera</taxon>
        <taxon>Glossata</taxon>
        <taxon>Ditrysia</taxon>
        <taxon>Bombycoidea</taxon>
        <taxon>Sphingidae</taxon>
        <taxon>Sphinginae</taxon>
        <taxon>Sphingini</taxon>
        <taxon>Manduca</taxon>
    </lineage>
</organism>
<feature type="region of interest" description="Disordered" evidence="1">
    <location>
        <begin position="64"/>
        <end position="94"/>
    </location>
</feature>
<evidence type="ECO:0000259" key="2">
    <source>
        <dbReference type="Pfam" id="PF13842"/>
    </source>
</evidence>
<accession>A0A921YV97</accession>
<dbReference type="Pfam" id="PF13842">
    <property type="entry name" value="zf-Tnp_2"/>
    <property type="match status" value="1"/>
</dbReference>
<name>A0A921YV97_MANSE</name>
<dbReference type="EMBL" id="JH668335">
    <property type="protein sequence ID" value="KAG6446611.1"/>
    <property type="molecule type" value="Genomic_DNA"/>
</dbReference>
<keyword evidence="5" id="KW-1185">Reference proteome</keyword>
<dbReference type="Pfam" id="PF13843">
    <property type="entry name" value="DDE_Tnp_1_7"/>
    <property type="match status" value="1"/>
</dbReference>